<evidence type="ECO:0000256" key="1">
    <source>
        <dbReference type="ARBA" id="ARBA00001947"/>
    </source>
</evidence>
<evidence type="ECO:0000256" key="4">
    <source>
        <dbReference type="ARBA" id="ARBA00022833"/>
    </source>
</evidence>
<dbReference type="GO" id="GO:0046872">
    <property type="term" value="F:metal ion binding"/>
    <property type="evidence" value="ECO:0007669"/>
    <property type="project" value="UniProtKB-KW"/>
</dbReference>
<keyword evidence="6" id="KW-1185">Reference proteome</keyword>
<evidence type="ECO:0000256" key="2">
    <source>
        <dbReference type="ARBA" id="ARBA00022679"/>
    </source>
</evidence>
<dbReference type="InterPro" id="IPR013785">
    <property type="entry name" value="Aldolase_TIM"/>
</dbReference>
<dbReference type="EMBL" id="QFXE01000020">
    <property type="protein sequence ID" value="RDH83366.1"/>
    <property type="molecule type" value="Genomic_DNA"/>
</dbReference>
<dbReference type="PANTHER" id="PTHR37418:SF2">
    <property type="entry name" value="3-KETO-5-AMINOHEXANOATE CLEAVAGE ENZYME"/>
    <property type="match status" value="1"/>
</dbReference>
<proteinExistence type="predicted"/>
<comment type="caution">
    <text evidence="5">The sequence shown here is derived from an EMBL/GenBank/DDBJ whole genome shotgun (WGS) entry which is preliminary data.</text>
</comment>
<dbReference type="InterPro" id="IPR008567">
    <property type="entry name" value="BKACE"/>
</dbReference>
<keyword evidence="4" id="KW-0862">Zinc</keyword>
<reference evidence="5 6" key="1">
    <citation type="journal article" date="2018" name="ISME J.">
        <title>Endosymbiont genomes yield clues of tubeworm success.</title>
        <authorList>
            <person name="Li Y."/>
            <person name="Liles M.R."/>
            <person name="Halanych K.M."/>
        </authorList>
    </citation>
    <scope>NUCLEOTIDE SEQUENCE [LARGE SCALE GENOMIC DNA]</scope>
    <source>
        <strain evidence="5">A1462</strain>
    </source>
</reference>
<sequence>MNKLIINLAPTGMIPIKSQTPHVPIDPDEIVRDVLECVPLGVSMVHLHARNEEGLPTYKHSYYEKIIPAIREKHPDLVIVATTSGRNFNEFEKRSEVLNLTGIAKPDMGSLTLSSVNFNREASVNSPNMIMRLAEAMQDKGIKPEMEIFDLGMVNFAHYLIRKELIEPPYYFNILLGNIAAAQAKLLHLGLIVSELPKQSFWSVTGIGDAQLNMNAIGAVAADGIRIGLEDNIWFDESRTCLATNAMLVTRMRKIIDALGRPIATPAEVRSMLNLSS</sequence>
<gene>
    <name evidence="5" type="ORF">DIZ78_15345</name>
</gene>
<keyword evidence="3" id="KW-0479">Metal-binding</keyword>
<dbReference type="GO" id="GO:0043720">
    <property type="term" value="F:3-keto-5-aminohexanoate cleavage activity"/>
    <property type="evidence" value="ECO:0007669"/>
    <property type="project" value="InterPro"/>
</dbReference>
<dbReference type="PANTHER" id="PTHR37418">
    <property type="entry name" value="3-KETO-5-AMINOHEXANOATE CLEAVAGE ENZYME-RELATED"/>
    <property type="match status" value="1"/>
</dbReference>
<dbReference type="Gene3D" id="3.20.20.70">
    <property type="entry name" value="Aldolase class I"/>
    <property type="match status" value="1"/>
</dbReference>
<protein>
    <submittedName>
        <fullName evidence="5">3-keto-5-aminohexanoate cleavage protein</fullName>
    </submittedName>
</protein>
<evidence type="ECO:0000256" key="3">
    <source>
        <dbReference type="ARBA" id="ARBA00022723"/>
    </source>
</evidence>
<keyword evidence="2" id="KW-0808">Transferase</keyword>
<dbReference type="Pfam" id="PF05853">
    <property type="entry name" value="BKACE"/>
    <property type="match status" value="1"/>
</dbReference>
<dbReference type="Proteomes" id="UP000254771">
    <property type="component" value="Unassembled WGS sequence"/>
</dbReference>
<evidence type="ECO:0000313" key="6">
    <source>
        <dbReference type="Proteomes" id="UP000254771"/>
    </source>
</evidence>
<comment type="cofactor">
    <cofactor evidence="1">
        <name>Zn(2+)</name>
        <dbReference type="ChEBI" id="CHEBI:29105"/>
    </cofactor>
</comment>
<organism evidence="5 6">
    <name type="scientific">endosymbiont of Escarpia spicata</name>
    <dbReference type="NCBI Taxonomy" id="2200908"/>
    <lineage>
        <taxon>Bacteria</taxon>
        <taxon>Pseudomonadati</taxon>
        <taxon>Pseudomonadota</taxon>
        <taxon>Gammaproteobacteria</taxon>
        <taxon>sulfur-oxidizing symbionts</taxon>
    </lineage>
</organism>
<name>A0A370DGS7_9GAMM</name>
<accession>A0A370DGS7</accession>
<evidence type="ECO:0000313" key="5">
    <source>
        <dbReference type="EMBL" id="RDH83366.1"/>
    </source>
</evidence>
<dbReference type="AlphaFoldDB" id="A0A370DGS7"/>